<reference evidence="4 5" key="1">
    <citation type="submission" date="2023-08" db="EMBL/GenBank/DDBJ databases">
        <title>Black Yeasts Isolated from many extreme environments.</title>
        <authorList>
            <person name="Coleine C."/>
            <person name="Stajich J.E."/>
            <person name="Selbmann L."/>
        </authorList>
    </citation>
    <scope>NUCLEOTIDE SEQUENCE [LARGE SCALE GENOMIC DNA]</scope>
    <source>
        <strain evidence="4 5">CCFEE 5885</strain>
    </source>
</reference>
<protein>
    <recommendedName>
        <fullName evidence="6">LisH domain-containing protein</fullName>
    </recommendedName>
</protein>
<feature type="compositionally biased region" description="Basic and acidic residues" evidence="3">
    <location>
        <begin position="96"/>
        <end position="111"/>
    </location>
</feature>
<dbReference type="Proteomes" id="UP001345013">
    <property type="component" value="Unassembled WGS sequence"/>
</dbReference>
<feature type="compositionally biased region" description="Low complexity" evidence="3">
    <location>
        <begin position="431"/>
        <end position="442"/>
    </location>
</feature>
<accession>A0ABR0KNV6</accession>
<proteinExistence type="predicted"/>
<feature type="region of interest" description="Disordered" evidence="3">
    <location>
        <begin position="420"/>
        <end position="692"/>
    </location>
</feature>
<evidence type="ECO:0000256" key="2">
    <source>
        <dbReference type="ARBA" id="ARBA00023242"/>
    </source>
</evidence>
<comment type="caution">
    <text evidence="4">The sequence shown here is derived from an EMBL/GenBank/DDBJ whole genome shotgun (WGS) entry which is preliminary data.</text>
</comment>
<dbReference type="PANTHER" id="PTHR12610:SF12">
    <property type="entry name" value="SEQUENCE-SPECIFIC SINGLE-STRANDED DNA-BINDING PROTEIN, ISOFORM D"/>
    <property type="match status" value="1"/>
</dbReference>
<evidence type="ECO:0000313" key="5">
    <source>
        <dbReference type="Proteomes" id="UP001345013"/>
    </source>
</evidence>
<feature type="region of interest" description="Disordered" evidence="3">
    <location>
        <begin position="217"/>
        <end position="290"/>
    </location>
</feature>
<feature type="compositionally biased region" description="Polar residues" evidence="3">
    <location>
        <begin position="481"/>
        <end position="490"/>
    </location>
</feature>
<comment type="subcellular location">
    <subcellularLocation>
        <location evidence="1">Nucleus</location>
    </subcellularLocation>
</comment>
<evidence type="ECO:0000256" key="1">
    <source>
        <dbReference type="ARBA" id="ARBA00004123"/>
    </source>
</evidence>
<dbReference type="EMBL" id="JAVRRG010000003">
    <property type="protein sequence ID" value="KAK5102237.1"/>
    <property type="molecule type" value="Genomic_DNA"/>
</dbReference>
<keyword evidence="2" id="KW-0539">Nucleus</keyword>
<feature type="compositionally biased region" description="Low complexity" evidence="3">
    <location>
        <begin position="659"/>
        <end position="674"/>
    </location>
</feature>
<evidence type="ECO:0000256" key="3">
    <source>
        <dbReference type="SAM" id="MobiDB-lite"/>
    </source>
</evidence>
<name>A0ABR0KNV6_9EURO</name>
<evidence type="ECO:0008006" key="6">
    <source>
        <dbReference type="Google" id="ProtNLM"/>
    </source>
</evidence>
<sequence>MSMATMNPAAGGPVGGGMMLMNNGSPAVNAGMNSSDPMRVSLNTYIYDYLLKNGHYEIARSITRDDKFEFQHGPKTSPGRRKDGEMNGDGGDGMDMDQKDDVPDELPRPRGWEGSQGNGFLFEWFSIFSDLFAAHRHQGKANGGVITPAAQYLMHEKNNQRLRETIQSQNMNRPGVNQAMMQRMNGTMNGNMQKMYVGLAHYSKSEDTDKSYRNPQQLATMQQRKQMAMQQQQQMNRDGAEGEMNGVRPGTPAAGDDGGSPSKRPRIDNGQPFNNGMMQNGRPGGVPGAQQQGMMIQAGFNPGMNPQFQRNGAMPPKGMQASGAHLRSERDAKCDQGGMPNGMMNMGNAGSPMMQGMNQFPEGMQMDYMNQRNIAAGQQNMQQGGGAQSGNHALQDYQMQLMLLEQQNKKRLMMARQEQHENNPGAGGPMPGMNMPPGGMSPTGSRTGASPNPGEIKRTPAIGGLPSSPSAGEAMAGRSPAQMNFMNNIPAQDFNPGMFMGKDGQMMGGPQGMRPPTSDMGAMRQPGGRPGQFPGGQPMQQQGSQAGQPMGTPGQREMPPPQAPAGGNNTRGNQGASPSANAPPTPSQSNKPNPKNKKAAAKEDNNRKRPAKKGSAANAPASDENPPATPTPSTPLTPNNPGAMNQANKGQPGMQPGNQVQPSQGMQMPQQMQQNDFGQLNFESAGGTEQGFNLDFSTLENADVLENFDFDSFLNTSADDTFNVDIGGDFGEFGMGQDQ</sequence>
<evidence type="ECO:0000313" key="4">
    <source>
        <dbReference type="EMBL" id="KAK5102237.1"/>
    </source>
</evidence>
<feature type="compositionally biased region" description="Low complexity" evidence="3">
    <location>
        <begin position="535"/>
        <end position="551"/>
    </location>
</feature>
<organism evidence="4 5">
    <name type="scientific">Lithohypha guttulata</name>
    <dbReference type="NCBI Taxonomy" id="1690604"/>
    <lineage>
        <taxon>Eukaryota</taxon>
        <taxon>Fungi</taxon>
        <taxon>Dikarya</taxon>
        <taxon>Ascomycota</taxon>
        <taxon>Pezizomycotina</taxon>
        <taxon>Eurotiomycetes</taxon>
        <taxon>Chaetothyriomycetidae</taxon>
        <taxon>Chaetothyriales</taxon>
        <taxon>Trichomeriaceae</taxon>
        <taxon>Lithohypha</taxon>
    </lineage>
</organism>
<keyword evidence="5" id="KW-1185">Reference proteome</keyword>
<feature type="compositionally biased region" description="Low complexity" evidence="3">
    <location>
        <begin position="221"/>
        <end position="235"/>
    </location>
</feature>
<gene>
    <name evidence="4" type="ORF">LTR24_000470</name>
</gene>
<dbReference type="PANTHER" id="PTHR12610">
    <property type="entry name" value="SINGLE STRANDED DNA BINDING PROTEIN"/>
    <property type="match status" value="1"/>
</dbReference>
<feature type="region of interest" description="Disordered" evidence="3">
    <location>
        <begin position="68"/>
        <end position="113"/>
    </location>
</feature>